<accession>G1X9W9</accession>
<evidence type="ECO:0000313" key="1">
    <source>
        <dbReference type="EMBL" id="EGX50107.1"/>
    </source>
</evidence>
<dbReference type="Proteomes" id="UP000008784">
    <property type="component" value="Unassembled WGS sequence"/>
</dbReference>
<keyword evidence="2" id="KW-1185">Reference proteome</keyword>
<dbReference type="HOGENOM" id="CLU_2497451_0_0_1"/>
<protein>
    <submittedName>
        <fullName evidence="1">Uncharacterized protein</fullName>
    </submittedName>
</protein>
<dbReference type="RefSeq" id="XP_011121312.1">
    <property type="nucleotide sequence ID" value="XM_011123010.1"/>
</dbReference>
<gene>
    <name evidence="1" type="ORF">AOL_s00076g458</name>
</gene>
<proteinExistence type="predicted"/>
<dbReference type="AlphaFoldDB" id="G1X9W9"/>
<name>G1X9W9_ARTOA</name>
<dbReference type="InParanoid" id="G1X9W9"/>
<sequence>MPAIRARGRVKLRGGAAQEVLKHGNATCGVLISQRSLSETFQNGKLGESSIPVRATTQGLVSNVEIVDEDEEDIEFEWNELVSELA</sequence>
<organism evidence="1 2">
    <name type="scientific">Arthrobotrys oligospora (strain ATCC 24927 / CBS 115.81 / DSM 1491)</name>
    <name type="common">Nematode-trapping fungus</name>
    <name type="synonym">Didymozoophaga oligospora</name>
    <dbReference type="NCBI Taxonomy" id="756982"/>
    <lineage>
        <taxon>Eukaryota</taxon>
        <taxon>Fungi</taxon>
        <taxon>Dikarya</taxon>
        <taxon>Ascomycota</taxon>
        <taxon>Pezizomycotina</taxon>
        <taxon>Orbiliomycetes</taxon>
        <taxon>Orbiliales</taxon>
        <taxon>Orbiliaceae</taxon>
        <taxon>Orbilia</taxon>
        <taxon>Orbilia oligospora</taxon>
    </lineage>
</organism>
<comment type="caution">
    <text evidence="1">The sequence shown here is derived from an EMBL/GenBank/DDBJ whole genome shotgun (WGS) entry which is preliminary data.</text>
</comment>
<evidence type="ECO:0000313" key="2">
    <source>
        <dbReference type="Proteomes" id="UP000008784"/>
    </source>
</evidence>
<reference evidence="1 2" key="1">
    <citation type="journal article" date="2011" name="PLoS Pathog.">
        <title>Genomic and proteomic analyses of the fungus Arthrobotrys oligospora provide insights into nematode-trap formation.</title>
        <authorList>
            <person name="Yang J."/>
            <person name="Wang L."/>
            <person name="Ji X."/>
            <person name="Feng Y."/>
            <person name="Li X."/>
            <person name="Zou C."/>
            <person name="Xu J."/>
            <person name="Ren Y."/>
            <person name="Mi Q."/>
            <person name="Wu J."/>
            <person name="Liu S."/>
            <person name="Liu Y."/>
            <person name="Huang X."/>
            <person name="Wang H."/>
            <person name="Niu X."/>
            <person name="Li J."/>
            <person name="Liang L."/>
            <person name="Luo Y."/>
            <person name="Ji K."/>
            <person name="Zhou W."/>
            <person name="Yu Z."/>
            <person name="Li G."/>
            <person name="Liu Y."/>
            <person name="Li L."/>
            <person name="Qiao M."/>
            <person name="Feng L."/>
            <person name="Zhang K.-Q."/>
        </authorList>
    </citation>
    <scope>NUCLEOTIDE SEQUENCE [LARGE SCALE GENOMIC DNA]</scope>
    <source>
        <strain evidence="2">ATCC 24927 / CBS 115.81 / DSM 1491</strain>
    </source>
</reference>
<dbReference type="EMBL" id="ADOT01000127">
    <property type="protein sequence ID" value="EGX50107.1"/>
    <property type="molecule type" value="Genomic_DNA"/>
</dbReference>
<dbReference type="GeneID" id="22892238"/>